<evidence type="ECO:0000313" key="4">
    <source>
        <dbReference type="Proteomes" id="UP000288805"/>
    </source>
</evidence>
<dbReference type="InterPro" id="IPR000477">
    <property type="entry name" value="RT_dom"/>
</dbReference>
<organism evidence="3 4">
    <name type="scientific">Vitis vinifera</name>
    <name type="common">Grape</name>
    <dbReference type="NCBI Taxonomy" id="29760"/>
    <lineage>
        <taxon>Eukaryota</taxon>
        <taxon>Viridiplantae</taxon>
        <taxon>Streptophyta</taxon>
        <taxon>Embryophyta</taxon>
        <taxon>Tracheophyta</taxon>
        <taxon>Spermatophyta</taxon>
        <taxon>Magnoliopsida</taxon>
        <taxon>eudicotyledons</taxon>
        <taxon>Gunneridae</taxon>
        <taxon>Pentapetalae</taxon>
        <taxon>rosids</taxon>
        <taxon>Vitales</taxon>
        <taxon>Vitaceae</taxon>
        <taxon>Viteae</taxon>
        <taxon>Vitis</taxon>
    </lineage>
</organism>
<dbReference type="Gene3D" id="3.30.70.270">
    <property type="match status" value="1"/>
</dbReference>
<dbReference type="Proteomes" id="UP000288805">
    <property type="component" value="Unassembled WGS sequence"/>
</dbReference>
<dbReference type="Pfam" id="PF17919">
    <property type="entry name" value="RT_RNaseH_2"/>
    <property type="match status" value="1"/>
</dbReference>
<dbReference type="Gene3D" id="3.30.420.10">
    <property type="entry name" value="Ribonuclease H-like superfamily/Ribonuclease H"/>
    <property type="match status" value="1"/>
</dbReference>
<comment type="caution">
    <text evidence="3">The sequence shown here is derived from an EMBL/GenBank/DDBJ whole genome shotgun (WGS) entry which is preliminary data.</text>
</comment>
<dbReference type="PANTHER" id="PTHR48475">
    <property type="entry name" value="RIBONUCLEASE H"/>
    <property type="match status" value="1"/>
</dbReference>
<dbReference type="InterPro" id="IPR043128">
    <property type="entry name" value="Rev_trsase/Diguanyl_cyclase"/>
</dbReference>
<evidence type="ECO:0000259" key="1">
    <source>
        <dbReference type="Pfam" id="PF00078"/>
    </source>
</evidence>
<proteinExistence type="predicted"/>
<dbReference type="InterPro" id="IPR041577">
    <property type="entry name" value="RT_RNaseH_2"/>
</dbReference>
<gene>
    <name evidence="3" type="ORF">CK203_060067</name>
</gene>
<sequence length="402" mass="46558">MSAFKQMGYSPSVLENPGRLLPRFNVATMTSLGDVVLPVQVGPITLNVQFSMVDDLYPYNAIMGRAWLHRMKVIPSTYHQMRLMTKIFKPLIGRTMEVYIDDIIVKSKTRVEHVQHLEETFHLMLAYDIKLNPTKCTFGINARKGFMVTQRGIEVNSVQIEVVLKTPVPSNKKEMQRLTSHECKQPFETVKRYLTEPPILSSPKSDEQLYIYLVVSDYAVSVILFRHIQDKEYRLIYYVSKAMVNVETQYPIMEHTALTLKNVAQNLRPYFQAHQVTILTNQPLRVTLHKPDLSRRMLKWVIELTKLTQKQAHLVDRPGEKWWTLHVDEASRVFESGVVILAGLDLALVLAANKLKIKNDSQLIVRQIQQEYKAKDECMARYLAIVESHLEKLDEWVIKRVP</sequence>
<dbReference type="SUPFAM" id="SSF56672">
    <property type="entry name" value="DNA/RNA polymerases"/>
    <property type="match status" value="1"/>
</dbReference>
<evidence type="ECO:0008006" key="5">
    <source>
        <dbReference type="Google" id="ProtNLM"/>
    </source>
</evidence>
<feature type="domain" description="Reverse transcriptase" evidence="1">
    <location>
        <begin position="77"/>
        <end position="140"/>
    </location>
</feature>
<dbReference type="InterPro" id="IPR036397">
    <property type="entry name" value="RNaseH_sf"/>
</dbReference>
<name>A0A438GK37_VITVI</name>
<protein>
    <recommendedName>
        <fullName evidence="5">Retrovirus-related Pol polyprotein from transposon 17.6</fullName>
    </recommendedName>
</protein>
<evidence type="ECO:0000259" key="2">
    <source>
        <dbReference type="Pfam" id="PF17919"/>
    </source>
</evidence>
<feature type="domain" description="Reverse transcriptase/retrotransposon-derived protein RNase H-like" evidence="2">
    <location>
        <begin position="181"/>
        <end position="278"/>
    </location>
</feature>
<dbReference type="AlphaFoldDB" id="A0A438GK37"/>
<dbReference type="Pfam" id="PF00078">
    <property type="entry name" value="RVT_1"/>
    <property type="match status" value="1"/>
</dbReference>
<dbReference type="PANTHER" id="PTHR48475:SF1">
    <property type="entry name" value="RNASE H TYPE-1 DOMAIN-CONTAINING PROTEIN"/>
    <property type="match status" value="1"/>
</dbReference>
<evidence type="ECO:0000313" key="3">
    <source>
        <dbReference type="EMBL" id="RVW72579.1"/>
    </source>
</evidence>
<reference evidence="3 4" key="1">
    <citation type="journal article" date="2018" name="PLoS Genet.">
        <title>Population sequencing reveals clonal diversity and ancestral inbreeding in the grapevine cultivar Chardonnay.</title>
        <authorList>
            <person name="Roach M.J."/>
            <person name="Johnson D.L."/>
            <person name="Bohlmann J."/>
            <person name="van Vuuren H.J."/>
            <person name="Jones S.J."/>
            <person name="Pretorius I.S."/>
            <person name="Schmidt S.A."/>
            <person name="Borneman A.R."/>
        </authorList>
    </citation>
    <scope>NUCLEOTIDE SEQUENCE [LARGE SCALE GENOMIC DNA]</scope>
    <source>
        <strain evidence="4">cv. Chardonnay</strain>
        <tissue evidence="3">Leaf</tissue>
    </source>
</reference>
<dbReference type="InterPro" id="IPR043502">
    <property type="entry name" value="DNA/RNA_pol_sf"/>
</dbReference>
<dbReference type="EMBL" id="QGNW01000411">
    <property type="protein sequence ID" value="RVW72579.1"/>
    <property type="molecule type" value="Genomic_DNA"/>
</dbReference>
<accession>A0A438GK37</accession>
<dbReference type="GO" id="GO:0003676">
    <property type="term" value="F:nucleic acid binding"/>
    <property type="evidence" value="ECO:0007669"/>
    <property type="project" value="InterPro"/>
</dbReference>